<dbReference type="InterPro" id="IPR010982">
    <property type="entry name" value="Lambda_DNA-bd_dom_sf"/>
</dbReference>
<dbReference type="SMART" id="SM00530">
    <property type="entry name" value="HTH_XRE"/>
    <property type="match status" value="1"/>
</dbReference>
<reference evidence="2" key="1">
    <citation type="submission" date="2009-10" db="EMBL/GenBank/DDBJ databases">
        <title>Diversity of trophic interactions inside an arsenic-rich microbial ecosystem.</title>
        <authorList>
            <person name="Bertin P.N."/>
            <person name="Heinrich-Salmeron A."/>
            <person name="Pelletier E."/>
            <person name="Goulhen-Chollet F."/>
            <person name="Arsene-Ploetze F."/>
            <person name="Gallien S."/>
            <person name="Calteau A."/>
            <person name="Vallenet D."/>
            <person name="Casiot C."/>
            <person name="Chane-Woon-Ming B."/>
            <person name="Giloteaux L."/>
            <person name="Barakat M."/>
            <person name="Bonnefoy V."/>
            <person name="Bruneel O."/>
            <person name="Chandler M."/>
            <person name="Cleiss J."/>
            <person name="Duran R."/>
            <person name="Elbaz-Poulichet F."/>
            <person name="Fonknechten N."/>
            <person name="Lauga B."/>
            <person name="Mornico D."/>
            <person name="Ortet P."/>
            <person name="Schaeffer C."/>
            <person name="Siguier P."/>
            <person name="Alexander Thil Smith A."/>
            <person name="Van Dorsselaer A."/>
            <person name="Weissenbach J."/>
            <person name="Medigue C."/>
            <person name="Le Paslier D."/>
        </authorList>
    </citation>
    <scope>NUCLEOTIDE SEQUENCE</scope>
</reference>
<gene>
    <name evidence="2" type="ORF">CARN4_0771</name>
</gene>
<feature type="domain" description="HTH cro/C1-type" evidence="1">
    <location>
        <begin position="33"/>
        <end position="89"/>
    </location>
</feature>
<dbReference type="EMBL" id="CABO01000025">
    <property type="protein sequence ID" value="CBI01779.1"/>
    <property type="molecule type" value="Genomic_DNA"/>
</dbReference>
<dbReference type="InterPro" id="IPR001387">
    <property type="entry name" value="Cro/C1-type_HTH"/>
</dbReference>
<sequence length="158" mass="17855">MNNDRASLARKHLEKRLEALRAMRLDAPPRGWMRAIRESLGMTTRQLAARMGVGASRIPVIEKAEVTGSTTLRTLRQAAAAMNCTLVYAFLPNEPLDDMLRRRAEQKVSGEIARLDHTMRLENQALRKAELDAERQRLIDGIVAGSLRGLWDEESHRV</sequence>
<proteinExistence type="predicted"/>
<organism evidence="2">
    <name type="scientific">mine drainage metagenome</name>
    <dbReference type="NCBI Taxonomy" id="410659"/>
    <lineage>
        <taxon>unclassified sequences</taxon>
        <taxon>metagenomes</taxon>
        <taxon>ecological metagenomes</taxon>
    </lineage>
</organism>
<dbReference type="CDD" id="cd00093">
    <property type="entry name" value="HTH_XRE"/>
    <property type="match status" value="1"/>
</dbReference>
<accession>E6Q3L8</accession>
<comment type="caution">
    <text evidence="2">The sequence shown here is derived from an EMBL/GenBank/DDBJ whole genome shotgun (WGS) entry which is preliminary data.</text>
</comment>
<dbReference type="SUPFAM" id="SSF47413">
    <property type="entry name" value="lambda repressor-like DNA-binding domains"/>
    <property type="match status" value="1"/>
</dbReference>
<dbReference type="Pfam" id="PF01381">
    <property type="entry name" value="HTH_3"/>
    <property type="match status" value="1"/>
</dbReference>
<dbReference type="GO" id="GO:0003677">
    <property type="term" value="F:DNA binding"/>
    <property type="evidence" value="ECO:0007669"/>
    <property type="project" value="InterPro"/>
</dbReference>
<dbReference type="AlphaFoldDB" id="E6Q3L8"/>
<evidence type="ECO:0000259" key="1">
    <source>
        <dbReference type="PROSITE" id="PS50943"/>
    </source>
</evidence>
<evidence type="ECO:0000313" key="2">
    <source>
        <dbReference type="EMBL" id="CBI01779.1"/>
    </source>
</evidence>
<dbReference type="PROSITE" id="PS50943">
    <property type="entry name" value="HTH_CROC1"/>
    <property type="match status" value="1"/>
</dbReference>
<name>E6Q3L8_9ZZZZ</name>
<dbReference type="NCBIfam" id="TIGR02612">
    <property type="entry name" value="mob_myst_A"/>
    <property type="match status" value="1"/>
</dbReference>
<dbReference type="InterPro" id="IPR013435">
    <property type="entry name" value="Mobile_mystery_prot_A"/>
</dbReference>
<protein>
    <submittedName>
        <fullName evidence="2">Mobile mystery protein A</fullName>
    </submittedName>
</protein>
<dbReference type="Gene3D" id="1.10.260.40">
    <property type="entry name" value="lambda repressor-like DNA-binding domains"/>
    <property type="match status" value="1"/>
</dbReference>